<evidence type="ECO:0000256" key="1">
    <source>
        <dbReference type="ARBA" id="ARBA00022443"/>
    </source>
</evidence>
<dbReference type="EMBL" id="KN822948">
    <property type="protein sequence ID" value="KIO33496.1"/>
    <property type="molecule type" value="Genomic_DNA"/>
</dbReference>
<feature type="region of interest" description="Disordered" evidence="3">
    <location>
        <begin position="220"/>
        <end position="240"/>
    </location>
</feature>
<feature type="domain" description="SH3" evidence="4">
    <location>
        <begin position="282"/>
        <end position="345"/>
    </location>
</feature>
<evidence type="ECO:0000313" key="6">
    <source>
        <dbReference type="Proteomes" id="UP000054248"/>
    </source>
</evidence>
<sequence length="443" mass="47642">MASGVDELEAFVAALRLSFLTSSSTTGSPESLRQGIEAFRQTLRPTSTFTTSPMPTEAYVQKRDHGHHSAEEPISSASTVWSSDDRIEAVCPSSATQIRAALRASASSTLIREADTDSSPDHCLETTPNTSGSDTWIRFMGGEQLLVPTPSPPVTIQSFTSPSPSRAAELPTLPRMLSRPPSPAPCPVAVSNPIHSQTSAPLDPCSTDVPVMMFPTAGDPKPAMSSAKPQNSPCQPVSDLEGEGEVEKTTENRACDPTHRGNIEAEDVNDPKVSSLAKLHPESPLIAKAVQSYNGPSSEGELSFRVGDQITILDSPSTPVGWMYGERIQTRRGIFLARYIKEMSDPEVKRLLTGDYAAGNFKATERSPDFAATMVSIRQFSGCRSGVLDLRLGDRITILDSPNTPDGWIYGEIAEKGQGIFPAIWESNQGFSESKGSTEGRKE</sequence>
<reference evidence="5 6" key="1">
    <citation type="submission" date="2014-04" db="EMBL/GenBank/DDBJ databases">
        <authorList>
            <consortium name="DOE Joint Genome Institute"/>
            <person name="Kuo A."/>
            <person name="Girlanda M."/>
            <person name="Perotto S."/>
            <person name="Kohler A."/>
            <person name="Nagy L.G."/>
            <person name="Floudas D."/>
            <person name="Copeland A."/>
            <person name="Barry K.W."/>
            <person name="Cichocki N."/>
            <person name="Veneault-Fourrey C."/>
            <person name="LaButti K."/>
            <person name="Lindquist E.A."/>
            <person name="Lipzen A."/>
            <person name="Lundell T."/>
            <person name="Morin E."/>
            <person name="Murat C."/>
            <person name="Sun H."/>
            <person name="Tunlid A."/>
            <person name="Henrissat B."/>
            <person name="Grigoriev I.V."/>
            <person name="Hibbett D.S."/>
            <person name="Martin F."/>
            <person name="Nordberg H.P."/>
            <person name="Cantor M.N."/>
            <person name="Hua S.X."/>
        </authorList>
    </citation>
    <scope>NUCLEOTIDE SEQUENCE [LARGE SCALE GENOMIC DNA]</scope>
    <source>
        <strain evidence="5 6">MUT 4182</strain>
    </source>
</reference>
<feature type="region of interest" description="Disordered" evidence="3">
    <location>
        <begin position="111"/>
        <end position="134"/>
    </location>
</feature>
<feature type="region of interest" description="Disordered" evidence="3">
    <location>
        <begin position="246"/>
        <end position="265"/>
    </location>
</feature>
<keyword evidence="6" id="KW-1185">Reference proteome</keyword>
<dbReference type="Proteomes" id="UP000054248">
    <property type="component" value="Unassembled WGS sequence"/>
</dbReference>
<dbReference type="OrthoDB" id="14167at2759"/>
<dbReference type="PROSITE" id="PS50002">
    <property type="entry name" value="SH3"/>
    <property type="match status" value="1"/>
</dbReference>
<dbReference type="HOGENOM" id="CLU_674725_0_0_1"/>
<evidence type="ECO:0000259" key="4">
    <source>
        <dbReference type="PROSITE" id="PS50002"/>
    </source>
</evidence>
<proteinExistence type="predicted"/>
<reference evidence="6" key="2">
    <citation type="submission" date="2015-01" db="EMBL/GenBank/DDBJ databases">
        <title>Evolutionary Origins and Diversification of the Mycorrhizal Mutualists.</title>
        <authorList>
            <consortium name="DOE Joint Genome Institute"/>
            <consortium name="Mycorrhizal Genomics Consortium"/>
            <person name="Kohler A."/>
            <person name="Kuo A."/>
            <person name="Nagy L.G."/>
            <person name="Floudas D."/>
            <person name="Copeland A."/>
            <person name="Barry K.W."/>
            <person name="Cichocki N."/>
            <person name="Veneault-Fourrey C."/>
            <person name="LaButti K."/>
            <person name="Lindquist E.A."/>
            <person name="Lipzen A."/>
            <person name="Lundell T."/>
            <person name="Morin E."/>
            <person name="Murat C."/>
            <person name="Riley R."/>
            <person name="Ohm R."/>
            <person name="Sun H."/>
            <person name="Tunlid A."/>
            <person name="Henrissat B."/>
            <person name="Grigoriev I.V."/>
            <person name="Hibbett D.S."/>
            <person name="Martin F."/>
        </authorList>
    </citation>
    <scope>NUCLEOTIDE SEQUENCE [LARGE SCALE GENOMIC DNA]</scope>
    <source>
        <strain evidence="6">MUT 4182</strain>
    </source>
</reference>
<evidence type="ECO:0000256" key="3">
    <source>
        <dbReference type="SAM" id="MobiDB-lite"/>
    </source>
</evidence>
<dbReference type="SMART" id="SM00326">
    <property type="entry name" value="SH3"/>
    <property type="match status" value="2"/>
</dbReference>
<feature type="compositionally biased region" description="Basic and acidic residues" evidence="3">
    <location>
        <begin position="246"/>
        <end position="263"/>
    </location>
</feature>
<dbReference type="Pfam" id="PF07653">
    <property type="entry name" value="SH3_2"/>
    <property type="match status" value="1"/>
</dbReference>
<dbReference type="SUPFAM" id="SSF50044">
    <property type="entry name" value="SH3-domain"/>
    <property type="match status" value="2"/>
</dbReference>
<dbReference type="InterPro" id="IPR001452">
    <property type="entry name" value="SH3_domain"/>
</dbReference>
<evidence type="ECO:0000256" key="2">
    <source>
        <dbReference type="PROSITE-ProRule" id="PRU00192"/>
    </source>
</evidence>
<dbReference type="Gene3D" id="2.30.30.40">
    <property type="entry name" value="SH3 Domains"/>
    <property type="match status" value="2"/>
</dbReference>
<keyword evidence="1 2" id="KW-0728">SH3 domain</keyword>
<name>A0A0C3QVA8_9AGAM</name>
<evidence type="ECO:0000313" key="5">
    <source>
        <dbReference type="EMBL" id="KIO33496.1"/>
    </source>
</evidence>
<protein>
    <recommendedName>
        <fullName evidence="4">SH3 domain-containing protein</fullName>
    </recommendedName>
</protein>
<dbReference type="CDD" id="cd00174">
    <property type="entry name" value="SH3"/>
    <property type="match status" value="2"/>
</dbReference>
<organism evidence="5 6">
    <name type="scientific">Tulasnella calospora MUT 4182</name>
    <dbReference type="NCBI Taxonomy" id="1051891"/>
    <lineage>
        <taxon>Eukaryota</taxon>
        <taxon>Fungi</taxon>
        <taxon>Dikarya</taxon>
        <taxon>Basidiomycota</taxon>
        <taxon>Agaricomycotina</taxon>
        <taxon>Agaricomycetes</taxon>
        <taxon>Cantharellales</taxon>
        <taxon>Tulasnellaceae</taxon>
        <taxon>Tulasnella</taxon>
    </lineage>
</organism>
<accession>A0A0C3QVA8</accession>
<gene>
    <name evidence="5" type="ORF">M407DRAFT_4005</name>
</gene>
<dbReference type="AlphaFoldDB" id="A0A0C3QVA8"/>
<feature type="compositionally biased region" description="Basic and acidic residues" evidence="3">
    <location>
        <begin position="112"/>
        <end position="124"/>
    </location>
</feature>
<dbReference type="InterPro" id="IPR036028">
    <property type="entry name" value="SH3-like_dom_sf"/>
</dbReference>